<sequence length="82" mass="9276">MDDKNIMENLLNCTKGACDLYMHGAIESPTPNVREAFCSALNTGLTMQDGIYQQMTQKGWYQVQQAPQSETQQLKQKFPQSC</sequence>
<name>A0A9D0ZCB5_9FIRM</name>
<accession>A0A9D0ZCB5</accession>
<dbReference type="InterPro" id="IPR012347">
    <property type="entry name" value="Ferritin-like"/>
</dbReference>
<dbReference type="Pfam" id="PF07875">
    <property type="entry name" value="Coat_F"/>
    <property type="match status" value="1"/>
</dbReference>
<keyword evidence="1" id="KW-0946">Virion</keyword>
<evidence type="ECO:0000313" key="2">
    <source>
        <dbReference type="Proteomes" id="UP000824262"/>
    </source>
</evidence>
<keyword evidence="1" id="KW-0167">Capsid protein</keyword>
<dbReference type="Gene3D" id="1.20.1260.10">
    <property type="match status" value="1"/>
</dbReference>
<organism evidence="1 2">
    <name type="scientific">Candidatus Scatomorpha intestinavium</name>
    <dbReference type="NCBI Taxonomy" id="2840922"/>
    <lineage>
        <taxon>Bacteria</taxon>
        <taxon>Bacillati</taxon>
        <taxon>Bacillota</taxon>
        <taxon>Clostridia</taxon>
        <taxon>Eubacteriales</taxon>
        <taxon>Candidatus Scatomorpha</taxon>
    </lineage>
</organism>
<proteinExistence type="predicted"/>
<evidence type="ECO:0000313" key="1">
    <source>
        <dbReference type="EMBL" id="HIQ77973.1"/>
    </source>
</evidence>
<dbReference type="EMBL" id="DVGA01000023">
    <property type="protein sequence ID" value="HIQ77973.1"/>
    <property type="molecule type" value="Genomic_DNA"/>
</dbReference>
<dbReference type="AlphaFoldDB" id="A0A9D0ZCB5"/>
<reference evidence="1" key="2">
    <citation type="journal article" date="2021" name="PeerJ">
        <title>Extensive microbial diversity within the chicken gut microbiome revealed by metagenomics and culture.</title>
        <authorList>
            <person name="Gilroy R."/>
            <person name="Ravi A."/>
            <person name="Getino M."/>
            <person name="Pursley I."/>
            <person name="Horton D.L."/>
            <person name="Alikhan N.F."/>
            <person name="Baker D."/>
            <person name="Gharbi K."/>
            <person name="Hall N."/>
            <person name="Watson M."/>
            <person name="Adriaenssens E.M."/>
            <person name="Foster-Nyarko E."/>
            <person name="Jarju S."/>
            <person name="Secka A."/>
            <person name="Antonio M."/>
            <person name="Oren A."/>
            <person name="Chaudhuri R.R."/>
            <person name="La Ragione R."/>
            <person name="Hildebrand F."/>
            <person name="Pallen M.J."/>
        </authorList>
    </citation>
    <scope>NUCLEOTIDE SEQUENCE</scope>
    <source>
        <strain evidence="1">ChiBcolR7-354</strain>
    </source>
</reference>
<comment type="caution">
    <text evidence="1">The sequence shown here is derived from an EMBL/GenBank/DDBJ whole genome shotgun (WGS) entry which is preliminary data.</text>
</comment>
<dbReference type="InterPro" id="IPR012851">
    <property type="entry name" value="Spore_coat_CotF-like"/>
</dbReference>
<reference evidence="1" key="1">
    <citation type="submission" date="2020-10" db="EMBL/GenBank/DDBJ databases">
        <authorList>
            <person name="Gilroy R."/>
        </authorList>
    </citation>
    <scope>NUCLEOTIDE SEQUENCE</scope>
    <source>
        <strain evidence="1">ChiBcolR7-354</strain>
    </source>
</reference>
<gene>
    <name evidence="1" type="ORF">IAB77_01785</name>
</gene>
<dbReference type="Proteomes" id="UP000824262">
    <property type="component" value="Unassembled WGS sequence"/>
</dbReference>
<protein>
    <submittedName>
        <fullName evidence="1">Spore coat protein</fullName>
    </submittedName>
</protein>